<evidence type="ECO:0000313" key="3">
    <source>
        <dbReference type="EMBL" id="GGP20558.1"/>
    </source>
</evidence>
<dbReference type="EMBL" id="BMLX01000002">
    <property type="protein sequence ID" value="GGP20558.1"/>
    <property type="molecule type" value="Genomic_DNA"/>
</dbReference>
<reference evidence="4" key="1">
    <citation type="journal article" date="2019" name="Int. J. Syst. Evol. Microbiol.">
        <title>The Global Catalogue of Microorganisms (GCM) 10K type strain sequencing project: providing services to taxonomists for standard genome sequencing and annotation.</title>
        <authorList>
            <consortium name="The Broad Institute Genomics Platform"/>
            <consortium name="The Broad Institute Genome Sequencing Center for Infectious Disease"/>
            <person name="Wu L."/>
            <person name="Ma J."/>
        </authorList>
    </citation>
    <scope>NUCLEOTIDE SEQUENCE [LARGE SCALE GENOMIC DNA]</scope>
    <source>
        <strain evidence="4">CGMCC 1.8859</strain>
    </source>
</reference>
<feature type="transmembrane region" description="Helical" evidence="2">
    <location>
        <begin position="235"/>
        <end position="256"/>
    </location>
</feature>
<evidence type="ECO:0000313" key="4">
    <source>
        <dbReference type="Proteomes" id="UP000637267"/>
    </source>
</evidence>
<name>A0ABQ2P864_9NEIS</name>
<organism evidence="3 4">
    <name type="scientific">Silvimonas iriomotensis</name>
    <dbReference type="NCBI Taxonomy" id="449662"/>
    <lineage>
        <taxon>Bacteria</taxon>
        <taxon>Pseudomonadati</taxon>
        <taxon>Pseudomonadota</taxon>
        <taxon>Betaproteobacteria</taxon>
        <taxon>Neisseriales</taxon>
        <taxon>Chitinibacteraceae</taxon>
        <taxon>Silvimonas</taxon>
    </lineage>
</organism>
<accession>A0ABQ2P864</accession>
<feature type="compositionally biased region" description="Low complexity" evidence="1">
    <location>
        <begin position="268"/>
        <end position="279"/>
    </location>
</feature>
<feature type="transmembrane region" description="Helical" evidence="2">
    <location>
        <begin position="116"/>
        <end position="134"/>
    </location>
</feature>
<keyword evidence="2" id="KW-0472">Membrane</keyword>
<feature type="transmembrane region" description="Helical" evidence="2">
    <location>
        <begin position="204"/>
        <end position="223"/>
    </location>
</feature>
<comment type="caution">
    <text evidence="3">The sequence shown here is derived from an EMBL/GenBank/DDBJ whole genome shotgun (WGS) entry which is preliminary data.</text>
</comment>
<proteinExistence type="predicted"/>
<keyword evidence="2" id="KW-0812">Transmembrane</keyword>
<sequence length="285" mass="30180">MAANGKRPSSRKYAVLMTLLVVAIYGGGTALALANCGLSSWCLNVVATLFFLAGTGNIIVGRPDGILIDSRNVISLARLQMTAWTVLVLSALYTAAMMNAATNVSEALNIELPEQLLWLMGISTTSLAGSALILSTKKGEDPNTGEMDHTFELVNDNSKRDAGALTNQGQLVANMSPSQARWIDLFTGEEIGNYAQIDLSRVQMFFITILVLIAYSAMLGSNLHHYDGHDLIKQFPALSGQLVGLIGISHGGYLVIKAVPHSQGPDDAANNPGRTAAAAEQPPLG</sequence>
<feature type="region of interest" description="Disordered" evidence="1">
    <location>
        <begin position="264"/>
        <end position="285"/>
    </location>
</feature>
<keyword evidence="4" id="KW-1185">Reference proteome</keyword>
<evidence type="ECO:0000256" key="1">
    <source>
        <dbReference type="SAM" id="MobiDB-lite"/>
    </source>
</evidence>
<feature type="transmembrane region" description="Helical" evidence="2">
    <location>
        <begin position="12"/>
        <end position="32"/>
    </location>
</feature>
<dbReference type="Proteomes" id="UP000637267">
    <property type="component" value="Unassembled WGS sequence"/>
</dbReference>
<feature type="transmembrane region" description="Helical" evidence="2">
    <location>
        <begin position="81"/>
        <end position="101"/>
    </location>
</feature>
<keyword evidence="2" id="KW-1133">Transmembrane helix</keyword>
<evidence type="ECO:0000256" key="2">
    <source>
        <dbReference type="SAM" id="Phobius"/>
    </source>
</evidence>
<feature type="transmembrane region" description="Helical" evidence="2">
    <location>
        <begin position="38"/>
        <end position="60"/>
    </location>
</feature>
<dbReference type="RefSeq" id="WP_188703737.1">
    <property type="nucleotide sequence ID" value="NZ_BMLX01000002.1"/>
</dbReference>
<protein>
    <submittedName>
        <fullName evidence="3">Uncharacterized protein</fullName>
    </submittedName>
</protein>
<gene>
    <name evidence="3" type="ORF">GCM10010970_15810</name>
</gene>